<keyword evidence="1 3" id="KW-0238">DNA-binding</keyword>
<dbReference type="GO" id="GO:0003677">
    <property type="term" value="F:DNA binding"/>
    <property type="evidence" value="ECO:0007669"/>
    <property type="project" value="UniProtKB-UniRule"/>
</dbReference>
<dbReference type="PROSITE" id="PS51740">
    <property type="entry name" value="SPOVT_ABRB"/>
    <property type="match status" value="1"/>
</dbReference>
<dbReference type="NCBIfam" id="TIGR01439">
    <property type="entry name" value="lp_hng_hel_AbrB"/>
    <property type="match status" value="1"/>
</dbReference>
<dbReference type="SMART" id="SM00966">
    <property type="entry name" value="SpoVT_AbrB"/>
    <property type="match status" value="1"/>
</dbReference>
<dbReference type="InterPro" id="IPR037914">
    <property type="entry name" value="SpoVT-AbrB_sf"/>
</dbReference>
<dbReference type="InterPro" id="IPR007159">
    <property type="entry name" value="SpoVT-AbrB_dom"/>
</dbReference>
<gene>
    <name evidence="3" type="ORF">ENP86_02075</name>
</gene>
<dbReference type="Gene3D" id="2.10.260.10">
    <property type="match status" value="1"/>
</dbReference>
<dbReference type="AlphaFoldDB" id="A0A7V0Z492"/>
<proteinExistence type="predicted"/>
<dbReference type="EMBL" id="DSKY01000006">
    <property type="protein sequence ID" value="HDY58330.1"/>
    <property type="molecule type" value="Genomic_DNA"/>
</dbReference>
<name>A0A7V0Z492_UNCW3</name>
<evidence type="ECO:0000313" key="3">
    <source>
        <dbReference type="EMBL" id="HDY58330.1"/>
    </source>
</evidence>
<evidence type="ECO:0000259" key="2">
    <source>
        <dbReference type="PROSITE" id="PS51740"/>
    </source>
</evidence>
<evidence type="ECO:0000256" key="1">
    <source>
        <dbReference type="PROSITE-ProRule" id="PRU01076"/>
    </source>
</evidence>
<reference evidence="3" key="1">
    <citation type="journal article" date="2020" name="mSystems">
        <title>Genome- and Community-Level Interaction Insights into Carbon Utilization and Element Cycling Functions of Hydrothermarchaeota in Hydrothermal Sediment.</title>
        <authorList>
            <person name="Zhou Z."/>
            <person name="Liu Y."/>
            <person name="Xu W."/>
            <person name="Pan J."/>
            <person name="Luo Z.H."/>
            <person name="Li M."/>
        </authorList>
    </citation>
    <scope>NUCLEOTIDE SEQUENCE [LARGE SCALE GENOMIC DNA]</scope>
    <source>
        <strain evidence="3">SpSt-258</strain>
    </source>
</reference>
<sequence>METILSPKYQILLPKELRRPLGLKKGQRFQIVAKDGLIILVPEMDIKEMRGWLKGSKTEGLREDKERL</sequence>
<accession>A0A7V0Z492</accession>
<dbReference type="Pfam" id="PF04014">
    <property type="entry name" value="MazE_antitoxin"/>
    <property type="match status" value="1"/>
</dbReference>
<organism evidence="3">
    <name type="scientific">candidate division WOR-3 bacterium</name>
    <dbReference type="NCBI Taxonomy" id="2052148"/>
    <lineage>
        <taxon>Bacteria</taxon>
        <taxon>Bacteria division WOR-3</taxon>
    </lineage>
</organism>
<comment type="caution">
    <text evidence="3">The sequence shown here is derived from an EMBL/GenBank/DDBJ whole genome shotgun (WGS) entry which is preliminary data.</text>
</comment>
<feature type="domain" description="SpoVT-AbrB" evidence="2">
    <location>
        <begin position="1"/>
        <end position="45"/>
    </location>
</feature>
<dbReference type="SUPFAM" id="SSF89447">
    <property type="entry name" value="AbrB/MazE/MraZ-like"/>
    <property type="match status" value="1"/>
</dbReference>
<protein>
    <submittedName>
        <fullName evidence="3">AbrB/MazE/SpoVT family DNA-binding domain-containing protein</fullName>
    </submittedName>
</protein>